<comment type="caution">
    <text evidence="1">The sequence shown here is derived from an EMBL/GenBank/DDBJ whole genome shotgun (WGS) entry which is preliminary data.</text>
</comment>
<dbReference type="Proteomes" id="UP000283255">
    <property type="component" value="Unassembled WGS sequence"/>
</dbReference>
<reference evidence="1 2" key="2">
    <citation type="submission" date="2019-01" db="EMBL/GenBank/DDBJ databases">
        <title>Motilimonas pumilus sp. nov., isolated from the gut of sea cucumber (Apostichopus japonicus).</title>
        <authorList>
            <person name="Wang F.-Q."/>
            <person name="Ren L.-H."/>
            <person name="Lin Y.-W."/>
            <person name="Sun G.-H."/>
            <person name="Du Z.-J."/>
            <person name="Zhao J.-X."/>
            <person name="Liu X.-J."/>
            <person name="Liu L.-J."/>
        </authorList>
    </citation>
    <scope>NUCLEOTIDE SEQUENCE [LARGE SCALE GENOMIC DNA]</scope>
    <source>
        <strain evidence="1 2">PLHSC7-2</strain>
    </source>
</reference>
<proteinExistence type="predicted"/>
<gene>
    <name evidence="1" type="ORF">D1Z90_18695</name>
</gene>
<keyword evidence="2" id="KW-1185">Reference proteome</keyword>
<evidence type="ECO:0000313" key="1">
    <source>
        <dbReference type="EMBL" id="RJG38774.1"/>
    </source>
</evidence>
<reference evidence="1 2" key="1">
    <citation type="submission" date="2018-09" db="EMBL/GenBank/DDBJ databases">
        <authorList>
            <person name="Wang F."/>
        </authorList>
    </citation>
    <scope>NUCLEOTIDE SEQUENCE [LARGE SCALE GENOMIC DNA]</scope>
    <source>
        <strain evidence="1 2">PLHSC7-2</strain>
    </source>
</reference>
<sequence length="146" mass="16340">MVLIDQNTGQPATEIEVVLQGQHLLNQRIHPTRIVLNTPFLVASYLTLKVKKEGDLWALSLDSADRLLKGTVITSLRGLVSSAVFCGAEKVTVVSIGRPYPTQKDKDLLAKLCLINQFGFFLSDYVILNDKEGDVRFFSFKEHHLL</sequence>
<protein>
    <submittedName>
        <fullName evidence="1">Uncharacterized protein</fullName>
    </submittedName>
</protein>
<accession>A0A418YA18</accession>
<organism evidence="1 2">
    <name type="scientific">Motilimonas pumila</name>
    <dbReference type="NCBI Taxonomy" id="2303987"/>
    <lineage>
        <taxon>Bacteria</taxon>
        <taxon>Pseudomonadati</taxon>
        <taxon>Pseudomonadota</taxon>
        <taxon>Gammaproteobacteria</taxon>
        <taxon>Alteromonadales</taxon>
        <taxon>Alteromonadales genera incertae sedis</taxon>
        <taxon>Motilimonas</taxon>
    </lineage>
</organism>
<dbReference type="AlphaFoldDB" id="A0A418YA18"/>
<dbReference type="RefSeq" id="WP_119912321.1">
    <property type="nucleotide sequence ID" value="NZ_QZCH01000038.1"/>
</dbReference>
<name>A0A418YA18_9GAMM</name>
<dbReference type="EMBL" id="QZCH01000038">
    <property type="protein sequence ID" value="RJG38774.1"/>
    <property type="molecule type" value="Genomic_DNA"/>
</dbReference>
<evidence type="ECO:0000313" key="2">
    <source>
        <dbReference type="Proteomes" id="UP000283255"/>
    </source>
</evidence>